<dbReference type="Proteomes" id="UP000070501">
    <property type="component" value="Unassembled WGS sequence"/>
</dbReference>
<proteinExistence type="predicted"/>
<protein>
    <submittedName>
        <fullName evidence="1">Uncharacterized protein</fullName>
    </submittedName>
</protein>
<evidence type="ECO:0000313" key="1">
    <source>
        <dbReference type="EMBL" id="KXJ93555.1"/>
    </source>
</evidence>
<organism evidence="1 2">
    <name type="scientific">Microdochium bolleyi</name>
    <dbReference type="NCBI Taxonomy" id="196109"/>
    <lineage>
        <taxon>Eukaryota</taxon>
        <taxon>Fungi</taxon>
        <taxon>Dikarya</taxon>
        <taxon>Ascomycota</taxon>
        <taxon>Pezizomycotina</taxon>
        <taxon>Sordariomycetes</taxon>
        <taxon>Xylariomycetidae</taxon>
        <taxon>Xylariales</taxon>
        <taxon>Microdochiaceae</taxon>
        <taxon>Microdochium</taxon>
    </lineage>
</organism>
<evidence type="ECO:0000313" key="2">
    <source>
        <dbReference type="Proteomes" id="UP000070501"/>
    </source>
</evidence>
<name>A0A136J8R7_9PEZI</name>
<dbReference type="AlphaFoldDB" id="A0A136J8R7"/>
<dbReference type="InParanoid" id="A0A136J8R7"/>
<accession>A0A136J8R7</accession>
<dbReference type="EMBL" id="KQ964248">
    <property type="protein sequence ID" value="KXJ93555.1"/>
    <property type="molecule type" value="Genomic_DNA"/>
</dbReference>
<gene>
    <name evidence="1" type="ORF">Micbo1qcDRAFT_174602</name>
</gene>
<reference evidence="2" key="1">
    <citation type="submission" date="2016-02" db="EMBL/GenBank/DDBJ databases">
        <title>Draft genome sequence of Microdochium bolleyi, a fungal endophyte of beachgrass.</title>
        <authorList>
            <consortium name="DOE Joint Genome Institute"/>
            <person name="David A.S."/>
            <person name="May G."/>
            <person name="Haridas S."/>
            <person name="Lim J."/>
            <person name="Wang M."/>
            <person name="Labutti K."/>
            <person name="Lipzen A."/>
            <person name="Barry K."/>
            <person name="Grigoriev I.V."/>
        </authorList>
    </citation>
    <scope>NUCLEOTIDE SEQUENCE [LARGE SCALE GENOMIC DNA]</scope>
    <source>
        <strain evidence="2">J235TASD1</strain>
    </source>
</reference>
<sequence length="613" mass="71741">MTCKSMLVSLVQYSSSVPDEDCRKFLEAWRKIGRTLSHVRNLTCIDVWIDHSSMQKWASFNERAIVAPLVLFAKDRPEVTATVHLPWLHPLHEKQHRHFTESAVERVIRIKRFIRQRQFVQYVAVGDHGSYHVDELEDFPYLALGSAWWRFSTSSDLIEAERSLFRQGVDVETGRALFDEKIAFMGGRDGTFQPSCEKNEHEGPNGLSFELTLPAEQKPGYRENAYLVYTTIGGHHAQKESTPSESDMVESKILTLPWDLRHGIWSLIVPRVVHVSIEGERLVVSACGSSEVRCPHDYGTRKDFGPRWVFSFLDRPTGRWTPRWSCKEHQLHGLGPDTESLMTTCNSMLVRPKRVHLILEISREFVRAVEEGRETITITKSAQDDKTWEDHQCEQKRLDSWRRIGETLLQMSSLTCVDIWMDHSSPESWVALNERLIAQPLAAFAQERRENITATIHLPYLHPLKEVAQKHFIPSTNCDGLRVKRFARQRVFVRPHGPEDWYPHIKEVDDFPYLAKGSHYWRFSTSEELFQAERDLFLQGVDVPTAKVKFDNLMYEFERLDSQSPFPRWKTELFRESAIWEEFYRRYNTLEEEMEDHYLESEIWDMETERLKA</sequence>
<keyword evidence="2" id="KW-1185">Reference proteome</keyword>
<dbReference type="OrthoDB" id="4757095at2759"/>
<dbReference type="STRING" id="196109.A0A136J8R7"/>